<dbReference type="InterPro" id="IPR051673">
    <property type="entry name" value="SSDNA_exonuclease_RecJ"/>
</dbReference>
<dbReference type="HOGENOM" id="CLU_009736_5_2_0"/>
<dbReference type="EMBL" id="CP001931">
    <property type="protein sequence ID" value="ADC90138.1"/>
    <property type="molecule type" value="Genomic_DNA"/>
</dbReference>
<evidence type="ECO:0000256" key="1">
    <source>
        <dbReference type="ARBA" id="ARBA00005915"/>
    </source>
</evidence>
<dbReference type="Gene3D" id="3.10.310.30">
    <property type="match status" value="1"/>
</dbReference>
<dbReference type="KEGG" id="tal:Thal_1509"/>
<organism evidence="9 10">
    <name type="scientific">Thermocrinis albus (strain DSM 14484 / JCM 11386 / HI 11/12)</name>
    <dbReference type="NCBI Taxonomy" id="638303"/>
    <lineage>
        <taxon>Bacteria</taxon>
        <taxon>Pseudomonadati</taxon>
        <taxon>Aquificota</taxon>
        <taxon>Aquificia</taxon>
        <taxon>Aquificales</taxon>
        <taxon>Aquificaceae</taxon>
        <taxon>Thermocrinis</taxon>
    </lineage>
</organism>
<keyword evidence="5" id="KW-0269">Exonuclease</keyword>
<dbReference type="STRING" id="638303.Thal_1509"/>
<dbReference type="InterPro" id="IPR038763">
    <property type="entry name" value="DHH_sf"/>
</dbReference>
<evidence type="ECO:0000259" key="8">
    <source>
        <dbReference type="Pfam" id="PF17768"/>
    </source>
</evidence>
<dbReference type="Gene3D" id="3.90.1640.30">
    <property type="match status" value="1"/>
</dbReference>
<gene>
    <name evidence="9" type="ordered locus">Thal_1509</name>
</gene>
<dbReference type="OrthoDB" id="9809852at2"/>
<dbReference type="RefSeq" id="WP_012992544.1">
    <property type="nucleotide sequence ID" value="NC_013894.1"/>
</dbReference>
<feature type="domain" description="DHHA1" evidence="7">
    <location>
        <begin position="352"/>
        <end position="422"/>
    </location>
</feature>
<dbReference type="Pfam" id="PF17768">
    <property type="entry name" value="RecJ_OB"/>
    <property type="match status" value="1"/>
</dbReference>
<dbReference type="Pfam" id="PF01368">
    <property type="entry name" value="DHH"/>
    <property type="match status" value="1"/>
</dbReference>
<evidence type="ECO:0000259" key="7">
    <source>
        <dbReference type="Pfam" id="PF02272"/>
    </source>
</evidence>
<feature type="domain" description="DDH" evidence="6">
    <location>
        <begin position="76"/>
        <end position="220"/>
    </location>
</feature>
<evidence type="ECO:0000256" key="2">
    <source>
        <dbReference type="ARBA" id="ARBA00019841"/>
    </source>
</evidence>
<name>D3SN08_THEAH</name>
<keyword evidence="4" id="KW-0378">Hydrolase</keyword>
<dbReference type="PANTHER" id="PTHR30255:SF2">
    <property type="entry name" value="SINGLE-STRANDED-DNA-SPECIFIC EXONUCLEASE RECJ"/>
    <property type="match status" value="1"/>
</dbReference>
<protein>
    <recommendedName>
        <fullName evidence="2">Single-stranded-DNA-specific exonuclease RecJ</fullName>
    </recommendedName>
</protein>
<dbReference type="AlphaFoldDB" id="D3SN08"/>
<proteinExistence type="inferred from homology"/>
<evidence type="ECO:0000256" key="4">
    <source>
        <dbReference type="ARBA" id="ARBA00022801"/>
    </source>
</evidence>
<sequence>MKGLSGKEWNLLSERISPDPEMIRSYGYVVAQVMANRGVTAEALDLKLRKILPPHLIPNMDIAVERIAKAIKKRENILIYGDYDVDGVTASVLLYRFLRYAGAKVQVVLPNRSSGYGLNIDLVKKWDSWVDLLITVDNGTTALEELRGRSKDTIVLDHHNPHGELPPAILVNPKIDQNTPKDLREISSVGLAFYLITCLQRELQLDYDTRDELPLVAIGTLGDFMNLNTLNRILVYNGIRALNYYLQKGVKLLGLRLLIEKAGIPLPITSRDISFLVVPRLNSPGRVANPYYSFRLLSENRESIVKQLVLQIENFHQARKKLTEIAVGLAEEQLQKQKDVSIPLLKLEGRFKGVGGIVAGQLVSRIQKPVVVVSVNDNLSSASARSVEGIDIHSTLAPLAHLFVKWGGHSQAMGFTIHTHLLDVLEENLRYMPLPDSELRLDIDMELPIRRCDESLVEALRRMEPFGEGFPFPTFLSEPLTLQISEISSGRLVMYHPDTGTRLVSYDRHLIGKISQREWRGRVVYSPSLREKNIFTLVDLEDFSS</sequence>
<dbReference type="Proteomes" id="UP000002043">
    <property type="component" value="Chromosome"/>
</dbReference>
<dbReference type="InterPro" id="IPR001667">
    <property type="entry name" value="DDH_dom"/>
</dbReference>
<dbReference type="InterPro" id="IPR041122">
    <property type="entry name" value="RecJ_OB"/>
</dbReference>
<dbReference type="Pfam" id="PF02272">
    <property type="entry name" value="DHHA1"/>
    <property type="match status" value="1"/>
</dbReference>
<keyword evidence="10" id="KW-1185">Reference proteome</keyword>
<dbReference type="GO" id="GO:0003676">
    <property type="term" value="F:nucleic acid binding"/>
    <property type="evidence" value="ECO:0007669"/>
    <property type="project" value="InterPro"/>
</dbReference>
<dbReference type="SUPFAM" id="SSF64182">
    <property type="entry name" value="DHH phosphoesterases"/>
    <property type="match status" value="1"/>
</dbReference>
<dbReference type="PANTHER" id="PTHR30255">
    <property type="entry name" value="SINGLE-STRANDED-DNA-SPECIFIC EXONUCLEASE RECJ"/>
    <property type="match status" value="1"/>
</dbReference>
<dbReference type="eggNOG" id="COG0608">
    <property type="taxonomic scope" value="Bacteria"/>
</dbReference>
<accession>D3SN08</accession>
<dbReference type="InterPro" id="IPR003156">
    <property type="entry name" value="DHHA1_dom"/>
</dbReference>
<dbReference type="GO" id="GO:0004527">
    <property type="term" value="F:exonuclease activity"/>
    <property type="evidence" value="ECO:0007669"/>
    <property type="project" value="UniProtKB-KW"/>
</dbReference>
<evidence type="ECO:0000256" key="5">
    <source>
        <dbReference type="ARBA" id="ARBA00022839"/>
    </source>
</evidence>
<evidence type="ECO:0000313" key="10">
    <source>
        <dbReference type="Proteomes" id="UP000002043"/>
    </source>
</evidence>
<feature type="domain" description="RecJ OB" evidence="8">
    <location>
        <begin position="443"/>
        <end position="483"/>
    </location>
</feature>
<keyword evidence="3" id="KW-0540">Nuclease</keyword>
<evidence type="ECO:0000256" key="3">
    <source>
        <dbReference type="ARBA" id="ARBA00022722"/>
    </source>
</evidence>
<reference evidence="10" key="1">
    <citation type="journal article" date="2010" name="Stand. Genomic Sci.">
        <title>Complete genome sequence of Thermocrinis albus type strain (HI 11/12T).</title>
        <authorList>
            <person name="Wirth R."/>
            <person name="Sikorski J."/>
            <person name="Brambilla E."/>
            <person name="Misra M."/>
            <person name="Lapidus A."/>
            <person name="Copeland A."/>
            <person name="Nolan M."/>
            <person name="Lucas S."/>
            <person name="Chen F."/>
            <person name="Tice H."/>
            <person name="Cheng J.F."/>
            <person name="Han C."/>
            <person name="Detter J.C."/>
            <person name="Tapia R."/>
            <person name="Bruce D."/>
            <person name="Goodwin L."/>
            <person name="Pitluck S."/>
            <person name="Pati A."/>
            <person name="Anderson I."/>
            <person name="Ivanova N."/>
            <person name="Mavromatis K."/>
            <person name="Mikhailova N."/>
            <person name="Chen A."/>
            <person name="Palaniappan K."/>
            <person name="Bilek Y."/>
            <person name="Hader T."/>
            <person name="Land M."/>
            <person name="Hauser L."/>
            <person name="Chang Y.J."/>
            <person name="Jeffries C.D."/>
            <person name="Tindall B.J."/>
            <person name="Rohde M."/>
            <person name="Goker M."/>
            <person name="Bristow J."/>
            <person name="Eisen J.A."/>
            <person name="Markowitz V."/>
            <person name="Hugenholtz P."/>
            <person name="Kyrpides N.C."/>
            <person name="Klenk H.P."/>
        </authorList>
    </citation>
    <scope>NUCLEOTIDE SEQUENCE [LARGE SCALE GENOMIC DNA]</scope>
    <source>
        <strain evidence="10">DSM 14484 / JCM 11386 / HI 11/12</strain>
    </source>
</reference>
<evidence type="ECO:0000313" key="9">
    <source>
        <dbReference type="EMBL" id="ADC90138.1"/>
    </source>
</evidence>
<evidence type="ECO:0000259" key="6">
    <source>
        <dbReference type="Pfam" id="PF01368"/>
    </source>
</evidence>
<comment type="similarity">
    <text evidence="1">Belongs to the RecJ family.</text>
</comment>